<proteinExistence type="predicted"/>
<keyword evidence="2" id="KW-1185">Reference proteome</keyword>
<dbReference type="EMBL" id="JAFMOF010000007">
    <property type="protein sequence ID" value="MBO0657279.1"/>
    <property type="molecule type" value="Genomic_DNA"/>
</dbReference>
<dbReference type="AlphaFoldDB" id="A0A939FTX2"/>
<accession>A0A939FTX2</accession>
<reference evidence="1" key="1">
    <citation type="submission" date="2021-03" db="EMBL/GenBank/DDBJ databases">
        <title>Streptomyces strains.</title>
        <authorList>
            <person name="Lund M.B."/>
            <person name="Toerring T."/>
        </authorList>
    </citation>
    <scope>NUCLEOTIDE SEQUENCE</scope>
    <source>
        <strain evidence="1">JCM 4242</strain>
    </source>
</reference>
<name>A0A939FTX2_9ACTN</name>
<dbReference type="Proteomes" id="UP000664781">
    <property type="component" value="Unassembled WGS sequence"/>
</dbReference>
<comment type="caution">
    <text evidence="1">The sequence shown here is derived from an EMBL/GenBank/DDBJ whole genome shotgun (WGS) entry which is preliminary data.</text>
</comment>
<gene>
    <name evidence="1" type="ORF">J1792_32570</name>
</gene>
<sequence length="152" mass="16531">MITDNPIRGSFLFFPPVDNAAAWNLRLDDLSQQLLEAFPDSSAWAEGPLGPRPSEALSFEAKISDGVWLDGLASTPFEGMGSILIRNALASEAAIFAKWLRDSYAPAPDLVHFTSEKAMTNGDDSIWKIPAEGDLDAITAKLQQHIDATEEL</sequence>
<dbReference type="RefSeq" id="WP_207248857.1">
    <property type="nucleotide sequence ID" value="NZ_JAFMOF010000007.1"/>
</dbReference>
<evidence type="ECO:0000313" key="1">
    <source>
        <dbReference type="EMBL" id="MBO0657279.1"/>
    </source>
</evidence>
<protein>
    <submittedName>
        <fullName evidence="1">Uncharacterized protein</fullName>
    </submittedName>
</protein>
<organism evidence="1 2">
    <name type="scientific">Streptomyces triculaminicus</name>
    <dbReference type="NCBI Taxonomy" id="2816232"/>
    <lineage>
        <taxon>Bacteria</taxon>
        <taxon>Bacillati</taxon>
        <taxon>Actinomycetota</taxon>
        <taxon>Actinomycetes</taxon>
        <taxon>Kitasatosporales</taxon>
        <taxon>Streptomycetaceae</taxon>
        <taxon>Streptomyces</taxon>
    </lineage>
</organism>
<evidence type="ECO:0000313" key="2">
    <source>
        <dbReference type="Proteomes" id="UP000664781"/>
    </source>
</evidence>